<evidence type="ECO:0000313" key="3">
    <source>
        <dbReference type="EMBL" id="SEL93699.1"/>
    </source>
</evidence>
<dbReference type="EMBL" id="FOAF01000005">
    <property type="protein sequence ID" value="SEL93699.1"/>
    <property type="molecule type" value="Genomic_DNA"/>
</dbReference>
<accession>A0A1H7UA71</accession>
<organism evidence="3 4">
    <name type="scientific">Olivibacter domesticus</name>
    <name type="common">Pseudosphingobacterium domesticum</name>
    <dbReference type="NCBI Taxonomy" id="407022"/>
    <lineage>
        <taxon>Bacteria</taxon>
        <taxon>Pseudomonadati</taxon>
        <taxon>Bacteroidota</taxon>
        <taxon>Sphingobacteriia</taxon>
        <taxon>Sphingobacteriales</taxon>
        <taxon>Sphingobacteriaceae</taxon>
        <taxon>Olivibacter</taxon>
    </lineage>
</organism>
<reference evidence="4" key="1">
    <citation type="submission" date="2016-10" db="EMBL/GenBank/DDBJ databases">
        <authorList>
            <person name="Varghese N."/>
            <person name="Submissions S."/>
        </authorList>
    </citation>
    <scope>NUCLEOTIDE SEQUENCE [LARGE SCALE GENOMIC DNA]</scope>
    <source>
        <strain evidence="4">DSM 18733</strain>
    </source>
</reference>
<evidence type="ECO:0000256" key="1">
    <source>
        <dbReference type="SAM" id="MobiDB-lite"/>
    </source>
</evidence>
<dbReference type="InterPro" id="IPR025684">
    <property type="entry name" value="SprA_N_dom"/>
</dbReference>
<keyword evidence="4" id="KW-1185">Reference proteome</keyword>
<feature type="compositionally biased region" description="Polar residues" evidence="1">
    <location>
        <begin position="1147"/>
        <end position="1161"/>
    </location>
</feature>
<dbReference type="NCBIfam" id="TIGR04189">
    <property type="entry name" value="surface_SprA"/>
    <property type="match status" value="1"/>
</dbReference>
<dbReference type="InterPro" id="IPR026377">
    <property type="entry name" value="Cell_surface_SprA"/>
</dbReference>
<dbReference type="Proteomes" id="UP000199421">
    <property type="component" value="Unassembled WGS sequence"/>
</dbReference>
<evidence type="ECO:0000313" key="4">
    <source>
        <dbReference type="Proteomes" id="UP000199421"/>
    </source>
</evidence>
<sequence length="2367" mass="269673">MHSFICDVRNTYTFLLLFINCLLTLGLPTSNAQSRKALPEKQDSAKADIDSTKILYPIKDKPFLDLYPRENGIHLRKPGSIKREVDFDPISRQYIIRENIGNSMYRPPQYLSIDEYQQYENRSLKDRTWRELSDEFSQRKRKEGLFPSIEVNSPTFEKIFGGNTINIIPRGSVDATIMGQYNKNDNPMFNERQRKQLGFDFDQRIQMNLTGQIGDRLKLITNYNTEAQFDFENQIKLDYVGKDDAIIRRIEVGNVSMPLNSTLISGTQALFGVKTQLQFGKLGVTSVFSQQRSQSKEITISNGAQQNEFALKADDYEQNKHYFLAQYFRDNYSRVLANAPLILTNVNITQIEVWVTNRSNAIENSRDVLGFMDLGENRPWNPMFNQPGGSPLPAAGVVGDPAFPEQSNRLLQILQQQYPDARYSSSNAVASMFQSSGANDNFARLTNARKLTEREFTLNPRLGYISLNTPLNADQVLTVAYRYTANGREYQVGEFSTDIPITPSNPQVLFTKLLKNEVLKPNLPIWDLMMKNIYSIGAYRVGRNNFILNIFRLEDETGVERPVMFEGRNTTNKLWTQLTGFDRLNPQNDKQSDGVFDFLEGITIDPENGRVIFPVVEPFGNDLKKLFAPGEETLAEKYAFQELYDSVKVVAQQLFVNKNRYLMKGTYESEAGSEFQLGAINIPRGSVQVFAGGIPLQEGADFTVDYDIGRVRILNEAMLRSGQAIRIKMENNELFGMQQRSMFGTRLDYTVNDNLQVGGTIMNLSERPLTQKVNLAQEPISNTMWGFDVNYNAPSRWLTRMVDKIPFINTKEESSISFYGEFANLTPGHSKATNIAGSSNGASYIDDFENSRSLIDLKGAISWQISGTPQLFPEAQFDNDLRYGFNRARLAFYNIDPIFYRNNNLTPPNIRGNLQELSNHYVREVLEQEVFPFKETVTGQPLFLSTLDLSFYPNIRGPYNYTTSGLNNDGTLTNPKSRWGGMFRQIQTPDFESQNIEFIEMWMMDPFIYKQNGQGGDLYFNLGNISEDILKDGRRSVENALPVNGDYSQMDLTNWGRVPKLQPMVQAFANNPDQRALQDVGLDALNDGDERNHFSNFLGQASAALNPQPFQELNNDPSSDNFSYYRSNELDAQNAGILKRYERFNGTDGNSKTAQQSQSETGVDGAASTLLPDGEDVNRDNTMNQVDEYYQYKVSVKPQDMMVGKNFIVDMIDAPVELANGSKETVKWYQFRIPITAFESRVGDVQDFKSIRFVRMFMTNFVDTTVLRMARLQLVRGEWRRFNAEKSPTKVIADPELGTPGLDKSTLEVAAVNIEENGNRQPIPYVVPPGIERQIDYGNYNTNVKLNEQALSLTVDRLSDGYGQGAYRTSTNDFRAYKRLQMFIHAEGEQLKGGDLHGFLRMGIDGLDNYYEYDIPLEITIPGSRDPEAIWPVSNRMNIEIKLFQDAKEARNKARLPDGSPWPIDIPYSFTDGANKVTIKGQPDISKIRFYMLGVRNPLKKEGDPSDDGLEKSGIVWFNELRLTDYDDKGGWAATARLNAKLADFADVTLMGSKSTIGFGAIDQRIGERNRSDDQFFDVTSTVELGKFFPERTGIRIPFFFNYSNQKRTPEYNPLMPDIEMKSALAGLNADQRDSLLRLTQDYTTRKSFSFMNVRKLRLDNEKPVKLWDIENFSASYAFSQFYHRDYLTEKSVQNNYRASFSYDYVQNKEKYIEPLKKLFKNKYTRLLGDLNFNLLPSFINFRIDVQRLYTENTLRTGSSPDNYLPAGNIGTLYNKNFTMTRLYGISWNLTRSLKLDFNATNYSIIDEPEGRLDGLKRDTLWENFWRLGRTTDYNHMMNLTYDVPINKLPGLDWINVAARYGSQFVWQTQPLLAINDPNLNIGNSIQNSRTIQLNPRFNLVGLFNKFSFFRNAKNGNGGNNATTFLANFISGFKDINAAYTRVDGMFLPGYLGKTNLFGYDFDMNAPGLGFLFGSQSDIVGRAIANGWLSRDSLQTQFYAKSLREDLSIRATLEPIRDLRVDLTATRVENKNFTTQILFDENTSTFQQVTPVTAGDYSVSFFSLLTAFSNKDGLFRTFERNRGIISKRLGERNPNSQGETEGFADGYGRASQDVVVAAFLAAYTGKNASKQSLGNFPRIPIPNWRIMYNGLAKNPFFSEFLSSLELVHGYRTLYNVNGYTTLIRYGEVNGGSSVKDVNGNFLPQYQFSQITLQEQFLPLLGVNARFKNNLTANAEYRKARTLSLSLQNSQLAQLLDEGFILGAGYRVANFRFPFGWFANRKVSNDLTFKLDVAINDMKTLVYRSDSEFSEMASGNRNITYRPSIDYMFNNRFNLRMFFDSNSVKPYTSQTYATAYSNFGFNLRILLQ</sequence>
<protein>
    <submittedName>
        <fullName evidence="3">Cell surface protein SprA</fullName>
    </submittedName>
</protein>
<feature type="domain" description="Gliding motility protein SprA N-terminal" evidence="2">
    <location>
        <begin position="1097"/>
        <end position="1625"/>
    </location>
</feature>
<feature type="region of interest" description="Disordered" evidence="1">
    <location>
        <begin position="1144"/>
        <end position="1180"/>
    </location>
</feature>
<dbReference type="Pfam" id="PF14349">
    <property type="entry name" value="SprA_N"/>
    <property type="match status" value="2"/>
</dbReference>
<evidence type="ECO:0000259" key="2">
    <source>
        <dbReference type="Pfam" id="PF14349"/>
    </source>
</evidence>
<proteinExistence type="predicted"/>
<name>A0A1H7UA71_OLID1</name>
<dbReference type="STRING" id="407022.SAMN05661044_03797"/>
<gene>
    <name evidence="3" type="ORF">SAMN05661044_03797</name>
</gene>
<feature type="domain" description="Gliding motility protein SprA N-terminal" evidence="2">
    <location>
        <begin position="83"/>
        <end position="364"/>
    </location>
</feature>